<dbReference type="EnsemblPlants" id="PNT77307">
    <property type="protein sequence ID" value="PNT77307"/>
    <property type="gene ID" value="BRADI_1g60902v3"/>
</dbReference>
<evidence type="ECO:0000313" key="2">
    <source>
        <dbReference type="EMBL" id="PNT77307.1"/>
    </source>
</evidence>
<dbReference type="AlphaFoldDB" id="A0A2K2DSQ1"/>
<feature type="compositionally biased region" description="Pro residues" evidence="1">
    <location>
        <begin position="130"/>
        <end position="140"/>
    </location>
</feature>
<sequence>MRAPPTSPPEAQIGVLPIDLGVGGAPLPIDLELTVLLFSGSTSSPPLLPLLPIASSTAYNAAIALGRRAAAPHPRSTMLLCRRRFTSPVDRRCLRPAHFPAAHAGLGPAPRAASPHRASALAPTRRGRPRPPAAPPPPSTPTLSLSSISRAAAATSPSTSHAPTSALAAAPPSRVGGRCHCAPGRTSRPSPTMPRAARLHLAVAAHLPPRLLSLPHPRSPPLRSCCCFAAPLRAHLAPRPCRAIPSRRAAPQHGDTPRLSPTGGAPSPLGDAGAIVGKN</sequence>
<evidence type="ECO:0000313" key="3">
    <source>
        <dbReference type="EnsemblPlants" id="PNT77307"/>
    </source>
</evidence>
<dbReference type="InParanoid" id="A0A2K2DSQ1"/>
<gene>
    <name evidence="2" type="ORF">BRADI_1g60902v3</name>
</gene>
<reference evidence="3" key="3">
    <citation type="submission" date="2018-08" db="UniProtKB">
        <authorList>
            <consortium name="EnsemblPlants"/>
        </authorList>
    </citation>
    <scope>IDENTIFICATION</scope>
    <source>
        <strain evidence="3">cv. Bd21</strain>
    </source>
</reference>
<dbReference type="Gramene" id="PNT77307">
    <property type="protein sequence ID" value="PNT77307"/>
    <property type="gene ID" value="BRADI_1g60902v3"/>
</dbReference>
<feature type="compositionally biased region" description="Low complexity" evidence="1">
    <location>
        <begin position="141"/>
        <end position="173"/>
    </location>
</feature>
<reference evidence="2 3" key="1">
    <citation type="journal article" date="2010" name="Nature">
        <title>Genome sequencing and analysis of the model grass Brachypodium distachyon.</title>
        <authorList>
            <consortium name="International Brachypodium Initiative"/>
        </authorList>
    </citation>
    <scope>NUCLEOTIDE SEQUENCE [LARGE SCALE GENOMIC DNA]</scope>
    <source>
        <strain evidence="2 3">Bd21</strain>
    </source>
</reference>
<dbReference type="Proteomes" id="UP000008810">
    <property type="component" value="Chromosome 1"/>
</dbReference>
<feature type="compositionally biased region" description="Low complexity" evidence="1">
    <location>
        <begin position="108"/>
        <end position="124"/>
    </location>
</feature>
<keyword evidence="4" id="KW-1185">Reference proteome</keyword>
<evidence type="ECO:0000256" key="1">
    <source>
        <dbReference type="SAM" id="MobiDB-lite"/>
    </source>
</evidence>
<name>A0A2K2DSQ1_BRADI</name>
<organism evidence="2">
    <name type="scientific">Brachypodium distachyon</name>
    <name type="common">Purple false brome</name>
    <name type="synonym">Trachynia distachya</name>
    <dbReference type="NCBI Taxonomy" id="15368"/>
    <lineage>
        <taxon>Eukaryota</taxon>
        <taxon>Viridiplantae</taxon>
        <taxon>Streptophyta</taxon>
        <taxon>Embryophyta</taxon>
        <taxon>Tracheophyta</taxon>
        <taxon>Spermatophyta</taxon>
        <taxon>Magnoliopsida</taxon>
        <taxon>Liliopsida</taxon>
        <taxon>Poales</taxon>
        <taxon>Poaceae</taxon>
        <taxon>BOP clade</taxon>
        <taxon>Pooideae</taxon>
        <taxon>Stipodae</taxon>
        <taxon>Brachypodieae</taxon>
        <taxon>Brachypodium</taxon>
    </lineage>
</organism>
<accession>A0A2K2DSQ1</accession>
<protein>
    <submittedName>
        <fullName evidence="2 3">Uncharacterized protein</fullName>
    </submittedName>
</protein>
<evidence type="ECO:0000313" key="4">
    <source>
        <dbReference type="Proteomes" id="UP000008810"/>
    </source>
</evidence>
<feature type="region of interest" description="Disordered" evidence="1">
    <location>
        <begin position="104"/>
        <end position="193"/>
    </location>
</feature>
<proteinExistence type="predicted"/>
<dbReference type="EMBL" id="CM000880">
    <property type="protein sequence ID" value="PNT77307.1"/>
    <property type="molecule type" value="Genomic_DNA"/>
</dbReference>
<feature type="region of interest" description="Disordered" evidence="1">
    <location>
        <begin position="247"/>
        <end position="279"/>
    </location>
</feature>
<reference evidence="2" key="2">
    <citation type="submission" date="2017-06" db="EMBL/GenBank/DDBJ databases">
        <title>WGS assembly of Brachypodium distachyon.</title>
        <authorList>
            <consortium name="The International Brachypodium Initiative"/>
            <person name="Lucas S."/>
            <person name="Harmon-Smith M."/>
            <person name="Lail K."/>
            <person name="Tice H."/>
            <person name="Grimwood J."/>
            <person name="Bruce D."/>
            <person name="Barry K."/>
            <person name="Shu S."/>
            <person name="Lindquist E."/>
            <person name="Wang M."/>
            <person name="Pitluck S."/>
            <person name="Vogel J.P."/>
            <person name="Garvin D.F."/>
            <person name="Mockler T.C."/>
            <person name="Schmutz J."/>
            <person name="Rokhsar D."/>
            <person name="Bevan M.W."/>
        </authorList>
    </citation>
    <scope>NUCLEOTIDE SEQUENCE</scope>
    <source>
        <strain evidence="2">Bd21</strain>
    </source>
</reference>